<proteinExistence type="predicted"/>
<reference evidence="16 17" key="1">
    <citation type="submission" date="2019-07" db="EMBL/GenBank/DDBJ databases">
        <title>Draft genome for Aliikangiella sp. M105.</title>
        <authorList>
            <person name="Wang G."/>
        </authorList>
    </citation>
    <scope>NUCLEOTIDE SEQUENCE [LARGE SCALE GENOMIC DNA]</scope>
    <source>
        <strain evidence="16 17">M105</strain>
    </source>
</reference>
<dbReference type="Gene3D" id="3.40.50.2300">
    <property type="match status" value="1"/>
</dbReference>
<dbReference type="Pfam" id="PF02518">
    <property type="entry name" value="HATPase_c"/>
    <property type="match status" value="1"/>
</dbReference>
<keyword evidence="10 13" id="KW-0472">Membrane</keyword>
<dbReference type="InterPro" id="IPR015943">
    <property type="entry name" value="WD40/YVTN_repeat-like_dom_sf"/>
</dbReference>
<dbReference type="CDD" id="cd17546">
    <property type="entry name" value="REC_hyHK_CKI1_RcsC-like"/>
    <property type="match status" value="1"/>
</dbReference>
<keyword evidence="6" id="KW-0547">Nucleotide-binding</keyword>
<keyword evidence="13" id="KW-0812">Transmembrane</keyword>
<feature type="transmembrane region" description="Helical" evidence="13">
    <location>
        <begin position="804"/>
        <end position="824"/>
    </location>
</feature>
<dbReference type="EC" id="2.7.13.3" evidence="3"/>
<evidence type="ECO:0000256" key="13">
    <source>
        <dbReference type="SAM" id="Phobius"/>
    </source>
</evidence>
<dbReference type="SMART" id="SM00388">
    <property type="entry name" value="HisKA"/>
    <property type="match status" value="1"/>
</dbReference>
<comment type="caution">
    <text evidence="16">The sequence shown here is derived from an EMBL/GenBank/DDBJ whole genome shotgun (WGS) entry which is preliminary data.</text>
</comment>
<protein>
    <recommendedName>
        <fullName evidence="3">histidine kinase</fullName>
        <ecNumber evidence="3">2.7.13.3</ecNumber>
    </recommendedName>
</protein>
<dbReference type="InterPro" id="IPR005467">
    <property type="entry name" value="His_kinase_dom"/>
</dbReference>
<dbReference type="EMBL" id="VIKS01000013">
    <property type="protein sequence ID" value="TQV85002.1"/>
    <property type="molecule type" value="Genomic_DNA"/>
</dbReference>
<dbReference type="Pfam" id="PF00512">
    <property type="entry name" value="HisKA"/>
    <property type="match status" value="1"/>
</dbReference>
<evidence type="ECO:0000313" key="17">
    <source>
        <dbReference type="Proteomes" id="UP000315439"/>
    </source>
</evidence>
<evidence type="ECO:0000256" key="11">
    <source>
        <dbReference type="ARBA" id="ARBA00023306"/>
    </source>
</evidence>
<dbReference type="SUPFAM" id="SSF55874">
    <property type="entry name" value="ATPase domain of HSP90 chaperone/DNA topoisomerase II/histidine kinase"/>
    <property type="match status" value="1"/>
</dbReference>
<dbReference type="GO" id="GO:0009927">
    <property type="term" value="F:histidine phosphotransfer kinase activity"/>
    <property type="evidence" value="ECO:0007669"/>
    <property type="project" value="TreeGrafter"/>
</dbReference>
<dbReference type="InterPro" id="IPR036890">
    <property type="entry name" value="HATPase_C_sf"/>
</dbReference>
<organism evidence="16 17">
    <name type="scientific">Aliikangiella coralliicola</name>
    <dbReference type="NCBI Taxonomy" id="2592383"/>
    <lineage>
        <taxon>Bacteria</taxon>
        <taxon>Pseudomonadati</taxon>
        <taxon>Pseudomonadota</taxon>
        <taxon>Gammaproteobacteria</taxon>
        <taxon>Oceanospirillales</taxon>
        <taxon>Pleioneaceae</taxon>
        <taxon>Aliikangiella</taxon>
    </lineage>
</organism>
<dbReference type="GO" id="GO:0005524">
    <property type="term" value="F:ATP binding"/>
    <property type="evidence" value="ECO:0007669"/>
    <property type="project" value="UniProtKB-KW"/>
</dbReference>
<dbReference type="SUPFAM" id="SSF52172">
    <property type="entry name" value="CheY-like"/>
    <property type="match status" value="1"/>
</dbReference>
<feature type="domain" description="Histidine kinase" evidence="14">
    <location>
        <begin position="867"/>
        <end position="1087"/>
    </location>
</feature>
<dbReference type="GO" id="GO:0000155">
    <property type="term" value="F:phosphorelay sensor kinase activity"/>
    <property type="evidence" value="ECO:0007669"/>
    <property type="project" value="InterPro"/>
</dbReference>
<evidence type="ECO:0000256" key="7">
    <source>
        <dbReference type="ARBA" id="ARBA00022777"/>
    </source>
</evidence>
<evidence type="ECO:0000256" key="2">
    <source>
        <dbReference type="ARBA" id="ARBA00004370"/>
    </source>
</evidence>
<feature type="domain" description="Response regulatory" evidence="15">
    <location>
        <begin position="1112"/>
        <end position="1228"/>
    </location>
</feature>
<dbReference type="InterPro" id="IPR003594">
    <property type="entry name" value="HATPase_dom"/>
</dbReference>
<accession>A0A545U6A6</accession>
<dbReference type="PANTHER" id="PTHR43047:SF72">
    <property type="entry name" value="OSMOSENSING HISTIDINE PROTEIN KINASE SLN1"/>
    <property type="match status" value="1"/>
</dbReference>
<dbReference type="FunFam" id="3.30.565.10:FF:000010">
    <property type="entry name" value="Sensor histidine kinase RcsC"/>
    <property type="match status" value="1"/>
</dbReference>
<dbReference type="Gene3D" id="2.130.10.10">
    <property type="entry name" value="YVTN repeat-like/Quinoprotein amine dehydrogenase"/>
    <property type="match status" value="2"/>
</dbReference>
<dbReference type="OrthoDB" id="176203at2"/>
<dbReference type="RefSeq" id="WP_142933643.1">
    <property type="nucleotide sequence ID" value="NZ_ML660169.1"/>
</dbReference>
<dbReference type="SUPFAM" id="SSF63829">
    <property type="entry name" value="Calcium-dependent phosphotriesterase"/>
    <property type="match status" value="1"/>
</dbReference>
<keyword evidence="7" id="KW-0418">Kinase</keyword>
<dbReference type="InterPro" id="IPR001789">
    <property type="entry name" value="Sig_transdc_resp-reg_receiver"/>
</dbReference>
<keyword evidence="13" id="KW-1133">Transmembrane helix</keyword>
<evidence type="ECO:0000256" key="6">
    <source>
        <dbReference type="ARBA" id="ARBA00022741"/>
    </source>
</evidence>
<dbReference type="SUPFAM" id="SSF47384">
    <property type="entry name" value="Homodimeric domain of signal transducing histidine kinase"/>
    <property type="match status" value="1"/>
</dbReference>
<feature type="modified residue" description="4-aspartylphosphate" evidence="12">
    <location>
        <position position="1161"/>
    </location>
</feature>
<dbReference type="InterPro" id="IPR004358">
    <property type="entry name" value="Sig_transdc_His_kin-like_C"/>
</dbReference>
<comment type="subcellular location">
    <subcellularLocation>
        <location evidence="2">Membrane</location>
    </subcellularLocation>
</comment>
<dbReference type="Gene3D" id="3.30.565.10">
    <property type="entry name" value="Histidine kinase-like ATPase, C-terminal domain"/>
    <property type="match status" value="1"/>
</dbReference>
<dbReference type="GO" id="GO:0005886">
    <property type="term" value="C:plasma membrane"/>
    <property type="evidence" value="ECO:0007669"/>
    <property type="project" value="TreeGrafter"/>
</dbReference>
<keyword evidence="4 12" id="KW-0597">Phosphoprotein</keyword>
<dbReference type="CDD" id="cd16922">
    <property type="entry name" value="HATPase_EvgS-ArcB-TorS-like"/>
    <property type="match status" value="1"/>
</dbReference>
<feature type="transmembrane region" description="Helical" evidence="13">
    <location>
        <begin position="42"/>
        <end position="68"/>
    </location>
</feature>
<dbReference type="InterPro" id="IPR011123">
    <property type="entry name" value="Y_Y_Y"/>
</dbReference>
<comment type="catalytic activity">
    <reaction evidence="1">
        <text>ATP + protein L-histidine = ADP + protein N-phospho-L-histidine.</text>
        <dbReference type="EC" id="2.7.13.3"/>
    </reaction>
</comment>
<dbReference type="Pfam" id="PF00072">
    <property type="entry name" value="Response_reg"/>
    <property type="match status" value="1"/>
</dbReference>
<evidence type="ECO:0000256" key="8">
    <source>
        <dbReference type="ARBA" id="ARBA00022840"/>
    </source>
</evidence>
<evidence type="ECO:0000313" key="16">
    <source>
        <dbReference type="EMBL" id="TQV85002.1"/>
    </source>
</evidence>
<sequence length="1321" mass="149430">MISGNKSLKYRMPSFEKLFIVNDLVELICWLKKKSSESTIPVFMCICSIRTIFSATSFVLVVGLITLISLRAWSSSMAEVGRLPIQNYSVDDYGAHPQNWWVTQHPSGLLYVGNSNGLLEYDGVAWRHIRLANRGIVRSIAIDKLGQIFVGGNNEVGYLEPDSAGTLQYVSLVEKLPQQARLFGHVWKTFAMADGVYFASYKFLMRWHEGQFKIWKPKRYFFAFSVGEHIYVQDSARELLRLENDQLIPVQGGAQSGQPNRPINAVLKNRDDGYIIVTARHGLFQCFNSAPVDKECNPFAPQLTQFLNQLKPYRATLLPDGRIAIATLSGGVVLLDSSGQLFRVINKTQGLRNDNVWFVYLDRQQGLWMALNNGLARVDMSEEISKFDETSGLKGSVQAVVRHKDELFVGTNNGIFQLKSGGGEKPSQFLHVKPIRACWSMVSTEVGLLAGCGIQVFNFDIQKVVWQTQKSGLVYSMFRSRVEPSRIYLGLENGLAVLRLHQGEWHLAGMVEGVDFEIRAFAEDAQGQLWIKAATQGIWRLRFESLSSGAVRLQGKVQVKGFTKGWMQIASVGDKILVTNRGKLYQIQGLSANEPYFIPEEKLSQVAPQEFSFEQIVEDSRGVVWMVAKDGGGVAFPQQGGGYEFSLTQLDLLPKRNIEHIYSESSETTWVGRTDGLIRMTLPSKRKRSGYPVWIRQVQTQDDRVLFGGDRSNESNKLILPYRENTLRFSFAAPQFERPELTEYRTWLEGLDEWSNWRKETFKDYNNLSEGQYSFHVQAKDVFSQKSQEDVFSFVVLPPWYRMWWAWTIYGLAAFLIIWAGYYLRTRRLYKHNRELTLAVKNRTAELVEARDAAEAANRTKSVFLANMSHELRTPLNAILGFSEISGQSKGVPKVVRKYLGTIHESGQHLLELINDVLDMAKIEAGRTTFDGVAFDLHVAIDTIKDMFHLSVEEKGIDLFFEGVESAPRVIKTDQRKLRQVLINLLSNAVKFTVKGGVSLKIHYSENSAPGRLGFSVEDTGPGISKQQLKLLFKAFSQTDSGRQANEGSGLGLAISREFVELMGGEIKVDSEVGRGTKFSFEIDFEEAELAQLDGGPNSKIIRLAGQEKRHRVLVVDDSLQGRELLALLMDRSGFEVQQAGNGKEAFREWQKWHPDLIWMDMHMPVMNGFEATKKIREFEKIRKTKIIGLTASVLEEERERVMMSGCDDFVRKPYSANDLYDILSNHLGVQFEYEEVAKPNQSRQKTLTSKDLSELSEIQVSVLLEAATSGDIERLEQLSDDISKSNSELALQLNFLIEQFEFEPIIEAIKGQPHNDKSTP</sequence>
<dbReference type="InterPro" id="IPR036097">
    <property type="entry name" value="HisK_dim/P_sf"/>
</dbReference>
<dbReference type="CDD" id="cd00082">
    <property type="entry name" value="HisKA"/>
    <property type="match status" value="1"/>
</dbReference>
<evidence type="ECO:0000256" key="1">
    <source>
        <dbReference type="ARBA" id="ARBA00000085"/>
    </source>
</evidence>
<dbReference type="InterPro" id="IPR013783">
    <property type="entry name" value="Ig-like_fold"/>
</dbReference>
<dbReference type="InterPro" id="IPR011006">
    <property type="entry name" value="CheY-like_superfamily"/>
</dbReference>
<evidence type="ECO:0000256" key="12">
    <source>
        <dbReference type="PROSITE-ProRule" id="PRU00169"/>
    </source>
</evidence>
<name>A0A545U6A6_9GAMM</name>
<evidence type="ECO:0000259" key="15">
    <source>
        <dbReference type="PROSITE" id="PS50110"/>
    </source>
</evidence>
<evidence type="ECO:0000256" key="4">
    <source>
        <dbReference type="ARBA" id="ARBA00022553"/>
    </source>
</evidence>
<dbReference type="PROSITE" id="PS50109">
    <property type="entry name" value="HIS_KIN"/>
    <property type="match status" value="1"/>
</dbReference>
<keyword evidence="17" id="KW-1185">Reference proteome</keyword>
<dbReference type="Gene3D" id="1.10.287.130">
    <property type="match status" value="1"/>
</dbReference>
<dbReference type="FunFam" id="1.10.287.130:FF:000038">
    <property type="entry name" value="Sensory transduction histidine kinase"/>
    <property type="match status" value="1"/>
</dbReference>
<dbReference type="SMART" id="SM00448">
    <property type="entry name" value="REC"/>
    <property type="match status" value="1"/>
</dbReference>
<dbReference type="Pfam" id="PF07495">
    <property type="entry name" value="Y_Y_Y"/>
    <property type="match status" value="1"/>
</dbReference>
<dbReference type="PRINTS" id="PR00344">
    <property type="entry name" value="BCTRLSENSOR"/>
</dbReference>
<dbReference type="PROSITE" id="PS50110">
    <property type="entry name" value="RESPONSE_REGULATORY"/>
    <property type="match status" value="1"/>
</dbReference>
<evidence type="ECO:0000256" key="10">
    <source>
        <dbReference type="ARBA" id="ARBA00023136"/>
    </source>
</evidence>
<dbReference type="InterPro" id="IPR003661">
    <property type="entry name" value="HisK_dim/P_dom"/>
</dbReference>
<dbReference type="Proteomes" id="UP000315439">
    <property type="component" value="Unassembled WGS sequence"/>
</dbReference>
<dbReference type="Gene3D" id="2.60.40.10">
    <property type="entry name" value="Immunoglobulins"/>
    <property type="match status" value="1"/>
</dbReference>
<evidence type="ECO:0000256" key="9">
    <source>
        <dbReference type="ARBA" id="ARBA00023012"/>
    </source>
</evidence>
<evidence type="ECO:0000256" key="3">
    <source>
        <dbReference type="ARBA" id="ARBA00012438"/>
    </source>
</evidence>
<keyword evidence="5" id="KW-0808">Transferase</keyword>
<evidence type="ECO:0000256" key="5">
    <source>
        <dbReference type="ARBA" id="ARBA00022679"/>
    </source>
</evidence>
<evidence type="ECO:0000259" key="14">
    <source>
        <dbReference type="PROSITE" id="PS50109"/>
    </source>
</evidence>
<gene>
    <name evidence="16" type="ORF">FLL46_21675</name>
</gene>
<dbReference type="SMART" id="SM00387">
    <property type="entry name" value="HATPase_c"/>
    <property type="match status" value="1"/>
</dbReference>
<dbReference type="PANTHER" id="PTHR43047">
    <property type="entry name" value="TWO-COMPONENT HISTIDINE PROTEIN KINASE"/>
    <property type="match status" value="1"/>
</dbReference>
<keyword evidence="8" id="KW-0067">ATP-binding</keyword>
<keyword evidence="9" id="KW-0902">Two-component regulatory system</keyword>
<keyword evidence="11" id="KW-0131">Cell cycle</keyword>